<dbReference type="EMBL" id="BAABBW010000002">
    <property type="protein sequence ID" value="GAA4172907.1"/>
    <property type="molecule type" value="Genomic_DNA"/>
</dbReference>
<sequence length="107" mass="11791">MSSLMLINKMTVKSGKRDEVTAVLIESAAAFESREECIMSLVTHDADDPDVIWVQDVWTDEGAHQAAMSTPSMQEFVRQAIPLLEGMPEQHRVYPTGGKTPTGFPQA</sequence>
<proteinExistence type="predicted"/>
<feature type="domain" description="ABM" evidence="1">
    <location>
        <begin position="4"/>
        <end position="93"/>
    </location>
</feature>
<dbReference type="SUPFAM" id="SSF54909">
    <property type="entry name" value="Dimeric alpha+beta barrel"/>
    <property type="match status" value="1"/>
</dbReference>
<keyword evidence="3" id="KW-1185">Reference proteome</keyword>
<name>A0ABP7ZXM6_9MICO</name>
<comment type="caution">
    <text evidence="2">The sequence shown here is derived from an EMBL/GenBank/DDBJ whole genome shotgun (WGS) entry which is preliminary data.</text>
</comment>
<evidence type="ECO:0000313" key="2">
    <source>
        <dbReference type="EMBL" id="GAA4172907.1"/>
    </source>
</evidence>
<dbReference type="InterPro" id="IPR007138">
    <property type="entry name" value="ABM_dom"/>
</dbReference>
<dbReference type="PROSITE" id="PS51725">
    <property type="entry name" value="ABM"/>
    <property type="match status" value="1"/>
</dbReference>
<organism evidence="2 3">
    <name type="scientific">Gryllotalpicola koreensis</name>
    <dbReference type="NCBI Taxonomy" id="993086"/>
    <lineage>
        <taxon>Bacteria</taxon>
        <taxon>Bacillati</taxon>
        <taxon>Actinomycetota</taxon>
        <taxon>Actinomycetes</taxon>
        <taxon>Micrococcales</taxon>
        <taxon>Microbacteriaceae</taxon>
        <taxon>Gryllotalpicola</taxon>
    </lineage>
</organism>
<evidence type="ECO:0000259" key="1">
    <source>
        <dbReference type="PROSITE" id="PS51725"/>
    </source>
</evidence>
<evidence type="ECO:0000313" key="3">
    <source>
        <dbReference type="Proteomes" id="UP001501079"/>
    </source>
</evidence>
<reference evidence="3" key="1">
    <citation type="journal article" date="2019" name="Int. J. Syst. Evol. Microbiol.">
        <title>The Global Catalogue of Microorganisms (GCM) 10K type strain sequencing project: providing services to taxonomists for standard genome sequencing and annotation.</title>
        <authorList>
            <consortium name="The Broad Institute Genomics Platform"/>
            <consortium name="The Broad Institute Genome Sequencing Center for Infectious Disease"/>
            <person name="Wu L."/>
            <person name="Ma J."/>
        </authorList>
    </citation>
    <scope>NUCLEOTIDE SEQUENCE [LARGE SCALE GENOMIC DNA]</scope>
    <source>
        <strain evidence="3">JCM 17591</strain>
    </source>
</reference>
<gene>
    <name evidence="2" type="ORF">GCM10022287_14560</name>
</gene>
<accession>A0ABP7ZXM6</accession>
<dbReference type="Gene3D" id="3.30.70.100">
    <property type="match status" value="1"/>
</dbReference>
<protein>
    <recommendedName>
        <fullName evidence="1">ABM domain-containing protein</fullName>
    </recommendedName>
</protein>
<dbReference type="Pfam" id="PF03992">
    <property type="entry name" value="ABM"/>
    <property type="match status" value="1"/>
</dbReference>
<dbReference type="InterPro" id="IPR011008">
    <property type="entry name" value="Dimeric_a/b-barrel"/>
</dbReference>
<dbReference type="Proteomes" id="UP001501079">
    <property type="component" value="Unassembled WGS sequence"/>
</dbReference>